<gene>
    <name evidence="2" type="primary">Contig18836.g19980</name>
    <name evidence="2" type="ORF">STYLEM_7036</name>
</gene>
<organism evidence="2 3">
    <name type="scientific">Stylonychia lemnae</name>
    <name type="common">Ciliate</name>
    <dbReference type="NCBI Taxonomy" id="5949"/>
    <lineage>
        <taxon>Eukaryota</taxon>
        <taxon>Sar</taxon>
        <taxon>Alveolata</taxon>
        <taxon>Ciliophora</taxon>
        <taxon>Intramacronucleata</taxon>
        <taxon>Spirotrichea</taxon>
        <taxon>Stichotrichia</taxon>
        <taxon>Sporadotrichida</taxon>
        <taxon>Oxytrichidae</taxon>
        <taxon>Stylonychinae</taxon>
        <taxon>Stylonychia</taxon>
    </lineage>
</organism>
<dbReference type="Proteomes" id="UP000039865">
    <property type="component" value="Unassembled WGS sequence"/>
</dbReference>
<evidence type="ECO:0000256" key="1">
    <source>
        <dbReference type="SAM" id="MobiDB-lite"/>
    </source>
</evidence>
<dbReference type="InParanoid" id="A0A078A871"/>
<feature type="region of interest" description="Disordered" evidence="1">
    <location>
        <begin position="77"/>
        <end position="136"/>
    </location>
</feature>
<proteinExistence type="predicted"/>
<evidence type="ECO:0000313" key="3">
    <source>
        <dbReference type="Proteomes" id="UP000039865"/>
    </source>
</evidence>
<dbReference type="AlphaFoldDB" id="A0A078A871"/>
<feature type="compositionally biased region" description="Low complexity" evidence="1">
    <location>
        <begin position="81"/>
        <end position="98"/>
    </location>
</feature>
<protein>
    <submittedName>
        <fullName evidence="2">Uncharacterized protein</fullName>
    </submittedName>
</protein>
<keyword evidence="3" id="KW-1185">Reference proteome</keyword>
<sequence length="376" mass="44271">MENNQYQQNSFTPQQNMSLIANQPGSSLNGEGLQDTNKNAAYLSQQHPQRDIPQSPTLISHQINMGSMHVLGSSADRMMASQEESQQQQIHSQYNQKQNTLNPEELNRNMEGIDEDNDYKQQKKRPRTTSKPKSLVQRLRRQMQKNYDREWDHNFHVTHSKDNHAFHPHYKEFFDKPPGKKDERLAINIIKLTNNSFDKEFEKVTQESRMPLYTSACGIKHYKNEIKWKSDFSVMASKNNTQVHSNFKEFYDRPIRLNRNGYLYSEKVPERIVYHPITPLRSIRQAKNIKKCTLETSQLSEIKSFPKEFRLRSVDIYNELSFIPNLRSEKAKSRKIKRKEVGWNDYDLGLPISTYNEKVHKTYRVGFERIAKTNGL</sequence>
<evidence type="ECO:0000313" key="2">
    <source>
        <dbReference type="EMBL" id="CDW78066.1"/>
    </source>
</evidence>
<dbReference type="EMBL" id="CCKQ01006751">
    <property type="protein sequence ID" value="CDW78066.1"/>
    <property type="molecule type" value="Genomic_DNA"/>
</dbReference>
<accession>A0A078A871</accession>
<name>A0A078A871_STYLE</name>
<reference evidence="2 3" key="1">
    <citation type="submission" date="2014-06" db="EMBL/GenBank/DDBJ databases">
        <authorList>
            <person name="Swart Estienne"/>
        </authorList>
    </citation>
    <scope>NUCLEOTIDE SEQUENCE [LARGE SCALE GENOMIC DNA]</scope>
    <source>
        <strain evidence="2 3">130c</strain>
    </source>
</reference>
<dbReference type="OrthoDB" id="323992at2759"/>